<dbReference type="Gene3D" id="1.10.3210.10">
    <property type="entry name" value="Hypothetical protein af1432"/>
    <property type="match status" value="1"/>
</dbReference>
<dbReference type="InterPro" id="IPR007685">
    <property type="entry name" value="RelA_SpoT"/>
</dbReference>
<dbReference type="InterPro" id="IPR006674">
    <property type="entry name" value="HD_domain"/>
</dbReference>
<dbReference type="PROSITE" id="PS51880">
    <property type="entry name" value="TGS"/>
    <property type="match status" value="1"/>
</dbReference>
<dbReference type="GO" id="GO:0008728">
    <property type="term" value="F:GTP diphosphokinase activity"/>
    <property type="evidence" value="ECO:0007669"/>
    <property type="project" value="UniProtKB-EC"/>
</dbReference>
<evidence type="ECO:0000313" key="10">
    <source>
        <dbReference type="Proteomes" id="UP000886887"/>
    </source>
</evidence>
<dbReference type="InterPro" id="IPR045865">
    <property type="entry name" value="ACT-like_dom_sf"/>
</dbReference>
<comment type="function">
    <text evidence="4">In eubacteria ppGpp (guanosine 3'-diphosphate 5'-diphosphate) is a mediator of the stringent response that coordinates a variety of cellular activities in response to changes in nutritional abundance.</text>
</comment>
<feature type="domain" description="HD" evidence="7">
    <location>
        <begin position="51"/>
        <end position="151"/>
    </location>
</feature>
<dbReference type="Proteomes" id="UP000886887">
    <property type="component" value="Unassembled WGS sequence"/>
</dbReference>
<dbReference type="Pfam" id="PF02824">
    <property type="entry name" value="TGS"/>
    <property type="match status" value="1"/>
</dbReference>
<feature type="region of interest" description="Disordered" evidence="5">
    <location>
        <begin position="554"/>
        <end position="591"/>
    </location>
</feature>
<sequence length="733" mass="83259">MTNDACTSLEELLGRVRKYHPQADGEALIEKAYRFAEKAHAPQKRESGEPYFAHPLTVASILATLMLDAPTIAAGLLHDTVEDCEGVTLEVIEREFGQEVALLVDGVTKLDKLEFNSREERQAESLRKMILAMSKDIRVVLIKLADRLHNMRTLKYSPPEKQRRIAQETLDIYAPLAHRLGVYKIKQELEDLCLRYLDPQGYQNLIQKVGMRRAEREESIRLVIKQLGQKIEELGIRYDIDGRPKHFYSIYKKMVLQNKPFEQIFDLIAIRVLVDSIPDCYAVLGIVHTLWKQVPNRFKDYISTPKPNMYQSLHTTVVGQNGMPFEVQIRTWEMHRVAEFGIAAHWRYKEGKQAGDELDKKLYWLRQILDWQNETKDSKEFISSLKVDLFSDEVFVFTPKGDILDLPKGATPIDFAYRIHSAVGNKCIGAKVNGRIVTLDTPLNTGDFVEIITQANAKGPSMDWVKIAKTSQAKAKIRQFFKRELKEENVAKGRSMLEYEAKRQAVNLPALLKNEYLEPLLKKYAFLDTDDIYAAVGYGGLAASHVITRLVEEQRRREKPALPPAPAPQPAEEQRPRQQAQHTGSSDHGIFVRGEPGMLVRFARCCNPLPGDEIVGYITRGRGVTVHKADCINVLSEIDSARLVEVSWDAEVKTNYDGSIQILAYDRDGLLADLVLFIGSMKVTISAISAKTNKNKTCTINVTLEVKNRQELDKIIKQLSKRSDVIEIFRVST</sequence>
<dbReference type="InterPro" id="IPR012675">
    <property type="entry name" value="Beta-grasp_dom_sf"/>
</dbReference>
<dbReference type="SUPFAM" id="SSF81301">
    <property type="entry name" value="Nucleotidyltransferase"/>
    <property type="match status" value="1"/>
</dbReference>
<dbReference type="FunFam" id="1.10.3210.10:FF:000001">
    <property type="entry name" value="GTP pyrophosphokinase RelA"/>
    <property type="match status" value="1"/>
</dbReference>
<name>A0A9D1CQZ8_9FIRM</name>
<dbReference type="SMART" id="SM00954">
    <property type="entry name" value="RelA_SpoT"/>
    <property type="match status" value="1"/>
</dbReference>
<dbReference type="AlphaFoldDB" id="A0A9D1CQZ8"/>
<dbReference type="CDD" id="cd00077">
    <property type="entry name" value="HDc"/>
    <property type="match status" value="1"/>
</dbReference>
<evidence type="ECO:0000259" key="8">
    <source>
        <dbReference type="PROSITE" id="PS51880"/>
    </source>
</evidence>
<dbReference type="InterPro" id="IPR004811">
    <property type="entry name" value="RelA/Spo_fam"/>
</dbReference>
<dbReference type="PROSITE" id="PS51831">
    <property type="entry name" value="HD"/>
    <property type="match status" value="1"/>
</dbReference>
<dbReference type="FunFam" id="3.10.20.30:FF:000002">
    <property type="entry name" value="GTP pyrophosphokinase (RelA/SpoT)"/>
    <property type="match status" value="1"/>
</dbReference>
<dbReference type="InterPro" id="IPR003607">
    <property type="entry name" value="HD/PDEase_dom"/>
</dbReference>
<dbReference type="Gene3D" id="3.30.460.10">
    <property type="entry name" value="Beta Polymerase, domain 2"/>
    <property type="match status" value="1"/>
</dbReference>
<comment type="similarity">
    <text evidence="4">Belongs to the relA/spoT family.</text>
</comment>
<dbReference type="SUPFAM" id="SSF55021">
    <property type="entry name" value="ACT-like"/>
    <property type="match status" value="1"/>
</dbReference>
<comment type="catalytic activity">
    <reaction evidence="3">
        <text>GTP + ATP = guanosine 3'-diphosphate 5'-triphosphate + AMP</text>
        <dbReference type="Rhea" id="RHEA:22088"/>
        <dbReference type="ChEBI" id="CHEBI:30616"/>
        <dbReference type="ChEBI" id="CHEBI:37565"/>
        <dbReference type="ChEBI" id="CHEBI:142410"/>
        <dbReference type="ChEBI" id="CHEBI:456215"/>
        <dbReference type="EC" id="2.7.6.5"/>
    </reaction>
</comment>
<accession>A0A9D1CQZ8</accession>
<dbReference type="GO" id="GO:0015969">
    <property type="term" value="P:guanosine tetraphosphate metabolic process"/>
    <property type="evidence" value="ECO:0007669"/>
    <property type="project" value="InterPro"/>
</dbReference>
<evidence type="ECO:0000313" key="9">
    <source>
        <dbReference type="EMBL" id="HIQ71643.1"/>
    </source>
</evidence>
<comment type="pathway">
    <text evidence="1">Purine metabolism; ppGpp biosynthesis; ppGpp from GTP: step 1/2.</text>
</comment>
<dbReference type="CDD" id="cd01668">
    <property type="entry name" value="TGS_RSH"/>
    <property type="match status" value="1"/>
</dbReference>
<organism evidence="9 10">
    <name type="scientific">Candidatus Onthenecus intestinigallinarum</name>
    <dbReference type="NCBI Taxonomy" id="2840875"/>
    <lineage>
        <taxon>Bacteria</taxon>
        <taxon>Bacillati</taxon>
        <taxon>Bacillota</taxon>
        <taxon>Clostridia</taxon>
        <taxon>Eubacteriales</taxon>
        <taxon>Candidatus Onthenecus</taxon>
    </lineage>
</organism>
<reference evidence="9" key="2">
    <citation type="journal article" date="2021" name="PeerJ">
        <title>Extensive microbial diversity within the chicken gut microbiome revealed by metagenomics and culture.</title>
        <authorList>
            <person name="Gilroy R."/>
            <person name="Ravi A."/>
            <person name="Getino M."/>
            <person name="Pursley I."/>
            <person name="Horton D.L."/>
            <person name="Alikhan N.F."/>
            <person name="Baker D."/>
            <person name="Gharbi K."/>
            <person name="Hall N."/>
            <person name="Watson M."/>
            <person name="Adriaenssens E.M."/>
            <person name="Foster-Nyarko E."/>
            <person name="Jarju S."/>
            <person name="Secka A."/>
            <person name="Antonio M."/>
            <person name="Oren A."/>
            <person name="Chaudhuri R.R."/>
            <person name="La Ragione R."/>
            <person name="Hildebrand F."/>
            <person name="Pallen M.J."/>
        </authorList>
    </citation>
    <scope>NUCLEOTIDE SEQUENCE</scope>
    <source>
        <strain evidence="9">ChiSxjej2B14-6234</strain>
    </source>
</reference>
<evidence type="ECO:0000256" key="5">
    <source>
        <dbReference type="SAM" id="MobiDB-lite"/>
    </source>
</evidence>
<dbReference type="EMBL" id="DVFJ01000015">
    <property type="protein sequence ID" value="HIQ71643.1"/>
    <property type="molecule type" value="Genomic_DNA"/>
</dbReference>
<feature type="domain" description="TGS" evidence="8">
    <location>
        <begin position="392"/>
        <end position="453"/>
    </location>
</feature>
<evidence type="ECO:0000259" key="6">
    <source>
        <dbReference type="PROSITE" id="PS51671"/>
    </source>
</evidence>
<dbReference type="Gene3D" id="3.30.70.260">
    <property type="match status" value="1"/>
</dbReference>
<dbReference type="PANTHER" id="PTHR21262:SF31">
    <property type="entry name" value="GTP PYROPHOSPHOKINASE"/>
    <property type="match status" value="1"/>
</dbReference>
<dbReference type="SUPFAM" id="SSF109604">
    <property type="entry name" value="HD-domain/PDEase-like"/>
    <property type="match status" value="1"/>
</dbReference>
<evidence type="ECO:0000256" key="4">
    <source>
        <dbReference type="RuleBase" id="RU003847"/>
    </source>
</evidence>
<dbReference type="GO" id="GO:0005886">
    <property type="term" value="C:plasma membrane"/>
    <property type="evidence" value="ECO:0007669"/>
    <property type="project" value="TreeGrafter"/>
</dbReference>
<dbReference type="InterPro" id="IPR002912">
    <property type="entry name" value="ACT_dom"/>
</dbReference>
<dbReference type="InterPro" id="IPR033655">
    <property type="entry name" value="TGS_RelA/SpoT"/>
</dbReference>
<dbReference type="InterPro" id="IPR045600">
    <property type="entry name" value="RelA/SpoT_AH_RIS"/>
</dbReference>
<dbReference type="SUPFAM" id="SSF81271">
    <property type="entry name" value="TGS-like"/>
    <property type="match status" value="1"/>
</dbReference>
<reference evidence="9" key="1">
    <citation type="submission" date="2020-10" db="EMBL/GenBank/DDBJ databases">
        <authorList>
            <person name="Gilroy R."/>
        </authorList>
    </citation>
    <scope>NUCLEOTIDE SEQUENCE</scope>
    <source>
        <strain evidence="9">ChiSxjej2B14-6234</strain>
    </source>
</reference>
<dbReference type="EC" id="2.7.6.5" evidence="2"/>
<gene>
    <name evidence="9" type="ORF">IAB73_05480</name>
</gene>
<dbReference type="Pfam" id="PF19296">
    <property type="entry name" value="RelA_AH_RIS"/>
    <property type="match status" value="1"/>
</dbReference>
<evidence type="ECO:0000256" key="2">
    <source>
        <dbReference type="ARBA" id="ARBA00013251"/>
    </source>
</evidence>
<dbReference type="FunFam" id="3.30.460.10:FF:000001">
    <property type="entry name" value="GTP pyrophosphokinase RelA"/>
    <property type="match status" value="1"/>
</dbReference>
<evidence type="ECO:0000256" key="3">
    <source>
        <dbReference type="ARBA" id="ARBA00048244"/>
    </source>
</evidence>
<dbReference type="Pfam" id="PF13328">
    <property type="entry name" value="HD_4"/>
    <property type="match status" value="1"/>
</dbReference>
<dbReference type="InterPro" id="IPR043519">
    <property type="entry name" value="NT_sf"/>
</dbReference>
<dbReference type="Gene3D" id="3.10.20.30">
    <property type="match status" value="1"/>
</dbReference>
<feature type="domain" description="ACT" evidence="6">
    <location>
        <begin position="659"/>
        <end position="733"/>
    </location>
</feature>
<dbReference type="CDD" id="cd04876">
    <property type="entry name" value="ACT_RelA-SpoT"/>
    <property type="match status" value="1"/>
</dbReference>
<proteinExistence type="inferred from homology"/>
<dbReference type="Pfam" id="PF13291">
    <property type="entry name" value="ACT_4"/>
    <property type="match status" value="1"/>
</dbReference>
<dbReference type="InterPro" id="IPR012676">
    <property type="entry name" value="TGS-like"/>
</dbReference>
<dbReference type="PROSITE" id="PS51671">
    <property type="entry name" value="ACT"/>
    <property type="match status" value="1"/>
</dbReference>
<dbReference type="PANTHER" id="PTHR21262">
    <property type="entry name" value="GUANOSINE-3',5'-BIS DIPHOSPHATE 3'-PYROPHOSPHOHYDROLASE"/>
    <property type="match status" value="1"/>
</dbReference>
<dbReference type="CDD" id="cd05399">
    <property type="entry name" value="NT_Rel-Spo_like"/>
    <property type="match status" value="1"/>
</dbReference>
<dbReference type="InterPro" id="IPR004095">
    <property type="entry name" value="TGS"/>
</dbReference>
<dbReference type="SMART" id="SM00471">
    <property type="entry name" value="HDc"/>
    <property type="match status" value="1"/>
</dbReference>
<dbReference type="Pfam" id="PF04607">
    <property type="entry name" value="RelA_SpoT"/>
    <property type="match status" value="1"/>
</dbReference>
<protein>
    <recommendedName>
        <fullName evidence="2">GTP diphosphokinase</fullName>
        <ecNumber evidence="2">2.7.6.5</ecNumber>
    </recommendedName>
</protein>
<evidence type="ECO:0000256" key="1">
    <source>
        <dbReference type="ARBA" id="ARBA00004976"/>
    </source>
</evidence>
<comment type="caution">
    <text evidence="9">The sequence shown here is derived from an EMBL/GenBank/DDBJ whole genome shotgun (WGS) entry which is preliminary data.</text>
</comment>
<evidence type="ECO:0000259" key="7">
    <source>
        <dbReference type="PROSITE" id="PS51831"/>
    </source>
</evidence>
<dbReference type="NCBIfam" id="TIGR00691">
    <property type="entry name" value="spoT_relA"/>
    <property type="match status" value="1"/>
</dbReference>